<organism evidence="2">
    <name type="scientific">uncultured Nocardioides sp</name>
    <dbReference type="NCBI Taxonomy" id="198441"/>
    <lineage>
        <taxon>Bacteria</taxon>
        <taxon>Bacillati</taxon>
        <taxon>Actinomycetota</taxon>
        <taxon>Actinomycetes</taxon>
        <taxon>Propionibacteriales</taxon>
        <taxon>Nocardioidaceae</taxon>
        <taxon>Nocardioides</taxon>
        <taxon>environmental samples</taxon>
    </lineage>
</organism>
<protein>
    <submittedName>
        <fullName evidence="2">Integral membrane protein</fullName>
    </submittedName>
</protein>
<feature type="compositionally biased region" description="Basic residues" evidence="1">
    <location>
        <begin position="115"/>
        <end position="137"/>
    </location>
</feature>
<feature type="compositionally biased region" description="Basic residues" evidence="1">
    <location>
        <begin position="499"/>
        <end position="515"/>
    </location>
</feature>
<dbReference type="AlphaFoldDB" id="A0A6J4PEA9"/>
<evidence type="ECO:0000313" key="2">
    <source>
        <dbReference type="EMBL" id="CAA9413440.1"/>
    </source>
</evidence>
<feature type="compositionally biased region" description="Basic residues" evidence="1">
    <location>
        <begin position="146"/>
        <end position="169"/>
    </location>
</feature>
<feature type="compositionally biased region" description="Basic residues" evidence="1">
    <location>
        <begin position="254"/>
        <end position="269"/>
    </location>
</feature>
<name>A0A6J4PEA9_9ACTN</name>
<feature type="compositionally biased region" description="Basic residues" evidence="1">
    <location>
        <begin position="437"/>
        <end position="461"/>
    </location>
</feature>
<feature type="compositionally biased region" description="Basic and acidic residues" evidence="1">
    <location>
        <begin position="643"/>
        <end position="672"/>
    </location>
</feature>
<evidence type="ECO:0000256" key="1">
    <source>
        <dbReference type="SAM" id="MobiDB-lite"/>
    </source>
</evidence>
<accession>A0A6J4PEA9</accession>
<reference evidence="2" key="1">
    <citation type="submission" date="2020-02" db="EMBL/GenBank/DDBJ databases">
        <authorList>
            <person name="Meier V. D."/>
        </authorList>
    </citation>
    <scope>NUCLEOTIDE SEQUENCE</scope>
    <source>
        <strain evidence="2">AVDCRST_MAG06</strain>
    </source>
</reference>
<dbReference type="EMBL" id="CADCUP010000200">
    <property type="protein sequence ID" value="CAA9413440.1"/>
    <property type="molecule type" value="Genomic_DNA"/>
</dbReference>
<feature type="region of interest" description="Disordered" evidence="1">
    <location>
        <begin position="1"/>
        <end position="396"/>
    </location>
</feature>
<feature type="compositionally biased region" description="Basic residues" evidence="1">
    <location>
        <begin position="42"/>
        <end position="55"/>
    </location>
</feature>
<sequence length="692" mass="74510">APRCTVPQHQSPDSLGRGGQRGAVERPGAPAPRGGGGLLAPRRPRRRTAGTHHGRPAVLRLRPAGAAGVRGQHPHRRRVRRRRRGRPVAGRGRGTGRRVGCRRRRRRDRAAGPGHPRRHGRRPGRRVAHRRGRRGLRRAGLSTGHPRARAVRRLPGPHRGHRLGGRRRFGPGDAHRLPAARGGRRRWRSQRAGRGGARRRGRAGGARARLRLPAGRAAAAGRGGLDPRDVPGPARPDRPDRRLVRGAVPGRPDRPRRGHRLLAAHRHAVARGADSGPRQRRRGAHGDAHRRPVGALQRRDRRGVAGRPGAGAAAVPAQHRPRRAAHPALQRRDLAHPGARAAERRRPAAALAPPRPGPLAQPLLGGRGTTGARPPVAHHRGVHGRPAGTGRPGAHADPRLAAALRAGVVGPGLDGRHRRGPGRGPERGAATRGGARPGRHARRARRGPPGRGRRGRRRAAGRRGLGARWRGPAAGVAGRRPRQRGWAHRPGRGPCSGRRPARSRGRGQSRRGRRLRHRCLRRRGLGRAGRRRAHLPAAGPGAALGVAAGQGAGAQRRLHRRGVRRHRAGVAGGPRLRAALRAAGHRGHHDVGADRRLRLPVRALDGLRGVHPGADARGLRRARRHRPGGRRRHRPHRAAGDLGRADPVPRLRRPLDRAGGRGEGAGHDAGPRHRDRRRRGAGPPRAGQSGLV</sequence>
<feature type="compositionally biased region" description="Low complexity" evidence="1">
    <location>
        <begin position="205"/>
        <end position="220"/>
    </location>
</feature>
<gene>
    <name evidence="2" type="ORF">AVDCRST_MAG06-3020</name>
</gene>
<feature type="non-terminal residue" evidence="2">
    <location>
        <position position="692"/>
    </location>
</feature>
<feature type="compositionally biased region" description="Basic residues" evidence="1">
    <location>
        <begin position="479"/>
        <end position="491"/>
    </location>
</feature>
<feature type="compositionally biased region" description="Basic and acidic residues" evidence="1">
    <location>
        <begin position="225"/>
        <end position="243"/>
    </location>
</feature>
<feature type="compositionally biased region" description="Basic and acidic residues" evidence="1">
    <location>
        <begin position="330"/>
        <end position="346"/>
    </location>
</feature>
<feature type="compositionally biased region" description="Basic residues" evidence="1">
    <location>
        <begin position="182"/>
        <end position="202"/>
    </location>
</feature>
<feature type="compositionally biased region" description="Basic residues" evidence="1">
    <location>
        <begin position="72"/>
        <end position="86"/>
    </location>
</feature>
<feature type="compositionally biased region" description="Low complexity" evidence="1">
    <location>
        <begin position="305"/>
        <end position="318"/>
    </location>
</feature>
<feature type="region of interest" description="Disordered" evidence="1">
    <location>
        <begin position="607"/>
        <end position="692"/>
    </location>
</feature>
<feature type="region of interest" description="Disordered" evidence="1">
    <location>
        <begin position="408"/>
        <end position="515"/>
    </location>
</feature>
<feature type="compositionally biased region" description="Basic residues" evidence="1">
    <location>
        <begin position="94"/>
        <end position="108"/>
    </location>
</feature>
<feature type="non-terminal residue" evidence="2">
    <location>
        <position position="1"/>
    </location>
</feature>
<feature type="compositionally biased region" description="Low complexity" evidence="1">
    <location>
        <begin position="681"/>
        <end position="692"/>
    </location>
</feature>
<proteinExistence type="predicted"/>
<feature type="compositionally biased region" description="Low complexity" evidence="1">
    <location>
        <begin position="466"/>
        <end position="475"/>
    </location>
</feature>
<feature type="compositionally biased region" description="Basic residues" evidence="1">
    <location>
        <begin position="619"/>
        <end position="637"/>
    </location>
</feature>